<protein>
    <submittedName>
        <fullName evidence="1">Uncharacterized protein</fullName>
    </submittedName>
</protein>
<dbReference type="AlphaFoldDB" id="A0A0E0F9Q6"/>
<dbReference type="Gramene" id="OMERI12G02050.1">
    <property type="protein sequence ID" value="OMERI12G02050.1"/>
    <property type="gene ID" value="OMERI12G02050"/>
</dbReference>
<sequence length="70" mass="7421">MVVASAFNGVRYFCDAHTRTTLWLLASFAPIRARSSWSCAAGLTPEVPSGLSSPLPTACNTQFGEVEAVC</sequence>
<reference evidence="1" key="1">
    <citation type="submission" date="2015-04" db="UniProtKB">
        <authorList>
            <consortium name="EnsemblPlants"/>
        </authorList>
    </citation>
    <scope>IDENTIFICATION</scope>
</reference>
<proteinExistence type="predicted"/>
<evidence type="ECO:0000313" key="1">
    <source>
        <dbReference type="EnsemblPlants" id="OMERI12G02050.1"/>
    </source>
</evidence>
<organism evidence="1">
    <name type="scientific">Oryza meridionalis</name>
    <dbReference type="NCBI Taxonomy" id="40149"/>
    <lineage>
        <taxon>Eukaryota</taxon>
        <taxon>Viridiplantae</taxon>
        <taxon>Streptophyta</taxon>
        <taxon>Embryophyta</taxon>
        <taxon>Tracheophyta</taxon>
        <taxon>Spermatophyta</taxon>
        <taxon>Magnoliopsida</taxon>
        <taxon>Liliopsida</taxon>
        <taxon>Poales</taxon>
        <taxon>Poaceae</taxon>
        <taxon>BOP clade</taxon>
        <taxon>Oryzoideae</taxon>
        <taxon>Oryzeae</taxon>
        <taxon>Oryzinae</taxon>
        <taxon>Oryza</taxon>
    </lineage>
</organism>
<reference evidence="1" key="2">
    <citation type="submission" date="2018-05" db="EMBL/GenBank/DDBJ databases">
        <title>OmerRS3 (Oryza meridionalis Reference Sequence Version 3).</title>
        <authorList>
            <person name="Zhang J."/>
            <person name="Kudrna D."/>
            <person name="Lee S."/>
            <person name="Talag J."/>
            <person name="Welchert J."/>
            <person name="Wing R.A."/>
        </authorList>
    </citation>
    <scope>NUCLEOTIDE SEQUENCE [LARGE SCALE GENOMIC DNA]</scope>
    <source>
        <strain evidence="1">cv. OR44</strain>
    </source>
</reference>
<dbReference type="EnsemblPlants" id="OMERI12G02050.1">
    <property type="protein sequence ID" value="OMERI12G02050.1"/>
    <property type="gene ID" value="OMERI12G02050"/>
</dbReference>
<dbReference type="Proteomes" id="UP000008021">
    <property type="component" value="Chromosome 12"/>
</dbReference>
<keyword evidence="2" id="KW-1185">Reference proteome</keyword>
<evidence type="ECO:0000313" key="2">
    <source>
        <dbReference type="Proteomes" id="UP000008021"/>
    </source>
</evidence>
<name>A0A0E0F9Q6_9ORYZ</name>
<dbReference type="HOGENOM" id="CLU_2762061_0_0_1"/>
<accession>A0A0E0F9Q6</accession>